<feature type="transmembrane region" description="Helical" evidence="1">
    <location>
        <begin position="6"/>
        <end position="25"/>
    </location>
</feature>
<dbReference type="RefSeq" id="XP_001595819.1">
    <property type="nucleotide sequence ID" value="XM_001595769.1"/>
</dbReference>
<accession>A7EF18</accession>
<keyword evidence="1" id="KW-0472">Membrane</keyword>
<proteinExistence type="predicted"/>
<evidence type="ECO:0000313" key="3">
    <source>
        <dbReference type="Proteomes" id="UP000001312"/>
    </source>
</evidence>
<dbReference type="EMBL" id="CH476624">
    <property type="protein sequence ID" value="EDO01434.1"/>
    <property type="molecule type" value="Genomic_DNA"/>
</dbReference>
<dbReference type="GeneID" id="5491608"/>
<keyword evidence="3" id="KW-1185">Reference proteome</keyword>
<organism evidence="2 3">
    <name type="scientific">Sclerotinia sclerotiorum (strain ATCC 18683 / 1980 / Ss-1)</name>
    <name type="common">White mold</name>
    <name type="synonym">Whetzelinia sclerotiorum</name>
    <dbReference type="NCBI Taxonomy" id="665079"/>
    <lineage>
        <taxon>Eukaryota</taxon>
        <taxon>Fungi</taxon>
        <taxon>Dikarya</taxon>
        <taxon>Ascomycota</taxon>
        <taxon>Pezizomycotina</taxon>
        <taxon>Leotiomycetes</taxon>
        <taxon>Helotiales</taxon>
        <taxon>Sclerotiniaceae</taxon>
        <taxon>Sclerotinia</taxon>
    </lineage>
</organism>
<dbReference type="AlphaFoldDB" id="A7EF18"/>
<keyword evidence="1" id="KW-1133">Transmembrane helix</keyword>
<evidence type="ECO:0000313" key="2">
    <source>
        <dbReference type="EMBL" id="EDO01434.1"/>
    </source>
</evidence>
<sequence length="41" mass="4469">MSTLAVLSVYFGTTALVLWGSVVFIDLKKFKKGGAIYLETT</sequence>
<dbReference type="InParanoid" id="A7EF18"/>
<reference evidence="3" key="1">
    <citation type="journal article" date="2011" name="PLoS Genet.">
        <title>Genomic analysis of the necrotrophic fungal pathogens Sclerotinia sclerotiorum and Botrytis cinerea.</title>
        <authorList>
            <person name="Amselem J."/>
            <person name="Cuomo C.A."/>
            <person name="van Kan J.A."/>
            <person name="Viaud M."/>
            <person name="Benito E.P."/>
            <person name="Couloux A."/>
            <person name="Coutinho P.M."/>
            <person name="de Vries R.P."/>
            <person name="Dyer P.S."/>
            <person name="Fillinger S."/>
            <person name="Fournier E."/>
            <person name="Gout L."/>
            <person name="Hahn M."/>
            <person name="Kohn L."/>
            <person name="Lapalu N."/>
            <person name="Plummer K.M."/>
            <person name="Pradier J.M."/>
            <person name="Quevillon E."/>
            <person name="Sharon A."/>
            <person name="Simon A."/>
            <person name="ten Have A."/>
            <person name="Tudzynski B."/>
            <person name="Tudzynski P."/>
            <person name="Wincker P."/>
            <person name="Andrew M."/>
            <person name="Anthouard V."/>
            <person name="Beever R.E."/>
            <person name="Beffa R."/>
            <person name="Benoit I."/>
            <person name="Bouzid O."/>
            <person name="Brault B."/>
            <person name="Chen Z."/>
            <person name="Choquer M."/>
            <person name="Collemare J."/>
            <person name="Cotton P."/>
            <person name="Danchin E.G."/>
            <person name="Da Silva C."/>
            <person name="Gautier A."/>
            <person name="Giraud C."/>
            <person name="Giraud T."/>
            <person name="Gonzalez C."/>
            <person name="Grossetete S."/>
            <person name="Guldener U."/>
            <person name="Henrissat B."/>
            <person name="Howlett B.J."/>
            <person name="Kodira C."/>
            <person name="Kretschmer M."/>
            <person name="Lappartient A."/>
            <person name="Leroch M."/>
            <person name="Levis C."/>
            <person name="Mauceli E."/>
            <person name="Neuveglise C."/>
            <person name="Oeser B."/>
            <person name="Pearson M."/>
            <person name="Poulain J."/>
            <person name="Poussereau N."/>
            <person name="Quesneville H."/>
            <person name="Rascle C."/>
            <person name="Schumacher J."/>
            <person name="Segurens B."/>
            <person name="Sexton A."/>
            <person name="Silva E."/>
            <person name="Sirven C."/>
            <person name="Soanes D.M."/>
            <person name="Talbot N.J."/>
            <person name="Templeton M."/>
            <person name="Yandava C."/>
            <person name="Yarden O."/>
            <person name="Zeng Q."/>
            <person name="Rollins J.A."/>
            <person name="Lebrun M.H."/>
            <person name="Dickman M."/>
        </authorList>
    </citation>
    <scope>NUCLEOTIDE SEQUENCE [LARGE SCALE GENOMIC DNA]</scope>
    <source>
        <strain evidence="3">ATCC 18683 / 1980 / Ss-1</strain>
    </source>
</reference>
<gene>
    <name evidence="2" type="ORF">SS1G_03909</name>
</gene>
<protein>
    <submittedName>
        <fullName evidence="2">Uncharacterized protein</fullName>
    </submittedName>
</protein>
<name>A7EF18_SCLS1</name>
<dbReference type="KEGG" id="ssl:SS1G_03909"/>
<dbReference type="HOGENOM" id="CLU_3279763_0_0_1"/>
<evidence type="ECO:0000256" key="1">
    <source>
        <dbReference type="SAM" id="Phobius"/>
    </source>
</evidence>
<dbReference type="Proteomes" id="UP000001312">
    <property type="component" value="Unassembled WGS sequence"/>
</dbReference>
<keyword evidence="1" id="KW-0812">Transmembrane</keyword>